<dbReference type="PANTHER" id="PTHR10622">
    <property type="entry name" value="HET DOMAIN-CONTAINING PROTEIN"/>
    <property type="match status" value="1"/>
</dbReference>
<sequence length="501" mass="57282">MRLLRYDDNGALKLSGPFAPDSVSPYAILSHTWGFEEVTFEDLRDGMGVDKRGWLKLEFCADQARRDGFDYVWVDTCCIDKTNSTELQSAINSMFRWYQNAGRCYVYLPDVTVLAHESGWRQAFRNSRWFTRGWTLQELLAPRSVEFFTRERNRLGSRRDLEQEIHEITGIPLSALRGDDLSNFSIDERLRWLAGRQTTLPEDRAYCLLGIFGVFMPVIYGEMEESAMRRLIKKAQSRRNQGPLDGNRIFKWHEFPNYETENILPVRAVTNDHALGVAECSDGLVIIHGPRPTTIFSRALPTWDGHKMTRNKKGLIETHEAKFMFPSGVRNPSIVWRGDQLFGMWWTASGLRFWKWDEWKCEWTNPIPVTNILNAARPFLASCNLGDAHRVYAVWGAAPPSRNVYLSWSDADNWVTPIVLLFIETDQVPALSCCGGSIVIAWKVASGDKLYWMCLNMEGELLEEEPHEVGWRGESSSNISLATLGSAVYAVWKGRGQSTDI</sequence>
<organism evidence="2 3">
    <name type="scientific">Podospora aff. communis PSN243</name>
    <dbReference type="NCBI Taxonomy" id="3040156"/>
    <lineage>
        <taxon>Eukaryota</taxon>
        <taxon>Fungi</taxon>
        <taxon>Dikarya</taxon>
        <taxon>Ascomycota</taxon>
        <taxon>Pezizomycotina</taxon>
        <taxon>Sordariomycetes</taxon>
        <taxon>Sordariomycetidae</taxon>
        <taxon>Sordariales</taxon>
        <taxon>Podosporaceae</taxon>
        <taxon>Podospora</taxon>
    </lineage>
</organism>
<proteinExistence type="predicted"/>
<dbReference type="PANTHER" id="PTHR10622:SF13">
    <property type="entry name" value="NACHT DOMAIN-CONTAINING PROTEIN"/>
    <property type="match status" value="1"/>
</dbReference>
<evidence type="ECO:0000313" key="3">
    <source>
        <dbReference type="Proteomes" id="UP001321760"/>
    </source>
</evidence>
<dbReference type="Proteomes" id="UP001321760">
    <property type="component" value="Unassembled WGS sequence"/>
</dbReference>
<protein>
    <submittedName>
        <fullName evidence="2">Heterokaryon incompatibility protein-domain-containing protein</fullName>
    </submittedName>
</protein>
<reference evidence="2" key="2">
    <citation type="submission" date="2023-05" db="EMBL/GenBank/DDBJ databases">
        <authorList>
            <consortium name="Lawrence Berkeley National Laboratory"/>
            <person name="Steindorff A."/>
            <person name="Hensen N."/>
            <person name="Bonometti L."/>
            <person name="Westerberg I."/>
            <person name="Brannstrom I.O."/>
            <person name="Guillou S."/>
            <person name="Cros-Aarteil S."/>
            <person name="Calhoun S."/>
            <person name="Haridas S."/>
            <person name="Kuo A."/>
            <person name="Mondo S."/>
            <person name="Pangilinan J."/>
            <person name="Riley R."/>
            <person name="Labutti K."/>
            <person name="Andreopoulos B."/>
            <person name="Lipzen A."/>
            <person name="Chen C."/>
            <person name="Yanf M."/>
            <person name="Daum C."/>
            <person name="Ng V."/>
            <person name="Clum A."/>
            <person name="Ohm R."/>
            <person name="Martin F."/>
            <person name="Silar P."/>
            <person name="Natvig D."/>
            <person name="Lalanne C."/>
            <person name="Gautier V."/>
            <person name="Ament-Velasquez S.L."/>
            <person name="Kruys A."/>
            <person name="Hutchinson M.I."/>
            <person name="Powell A.J."/>
            <person name="Barry K."/>
            <person name="Miller A.N."/>
            <person name="Grigoriev I.V."/>
            <person name="Debuchy R."/>
            <person name="Gladieux P."/>
            <person name="Thoren M.H."/>
            <person name="Johannesson H."/>
        </authorList>
    </citation>
    <scope>NUCLEOTIDE SEQUENCE</scope>
    <source>
        <strain evidence="2">PSN243</strain>
    </source>
</reference>
<dbReference type="InterPro" id="IPR010730">
    <property type="entry name" value="HET"/>
</dbReference>
<comment type="caution">
    <text evidence="2">The sequence shown here is derived from an EMBL/GenBank/DDBJ whole genome shotgun (WGS) entry which is preliminary data.</text>
</comment>
<evidence type="ECO:0000313" key="2">
    <source>
        <dbReference type="EMBL" id="KAK4446998.1"/>
    </source>
</evidence>
<dbReference type="AlphaFoldDB" id="A0AAV9GI24"/>
<dbReference type="EMBL" id="MU865953">
    <property type="protein sequence ID" value="KAK4446998.1"/>
    <property type="molecule type" value="Genomic_DNA"/>
</dbReference>
<evidence type="ECO:0000259" key="1">
    <source>
        <dbReference type="Pfam" id="PF06985"/>
    </source>
</evidence>
<gene>
    <name evidence="2" type="ORF">QBC34DRAFT_330759</name>
</gene>
<reference evidence="2" key="1">
    <citation type="journal article" date="2023" name="Mol. Phylogenet. Evol.">
        <title>Genome-scale phylogeny and comparative genomics of the fungal order Sordariales.</title>
        <authorList>
            <person name="Hensen N."/>
            <person name="Bonometti L."/>
            <person name="Westerberg I."/>
            <person name="Brannstrom I.O."/>
            <person name="Guillou S."/>
            <person name="Cros-Aarteil S."/>
            <person name="Calhoun S."/>
            <person name="Haridas S."/>
            <person name="Kuo A."/>
            <person name="Mondo S."/>
            <person name="Pangilinan J."/>
            <person name="Riley R."/>
            <person name="LaButti K."/>
            <person name="Andreopoulos B."/>
            <person name="Lipzen A."/>
            <person name="Chen C."/>
            <person name="Yan M."/>
            <person name="Daum C."/>
            <person name="Ng V."/>
            <person name="Clum A."/>
            <person name="Steindorff A."/>
            <person name="Ohm R.A."/>
            <person name="Martin F."/>
            <person name="Silar P."/>
            <person name="Natvig D.O."/>
            <person name="Lalanne C."/>
            <person name="Gautier V."/>
            <person name="Ament-Velasquez S.L."/>
            <person name="Kruys A."/>
            <person name="Hutchinson M.I."/>
            <person name="Powell A.J."/>
            <person name="Barry K."/>
            <person name="Miller A.N."/>
            <person name="Grigoriev I.V."/>
            <person name="Debuchy R."/>
            <person name="Gladieux P."/>
            <person name="Hiltunen Thoren M."/>
            <person name="Johannesson H."/>
        </authorList>
    </citation>
    <scope>NUCLEOTIDE SEQUENCE</scope>
    <source>
        <strain evidence="2">PSN243</strain>
    </source>
</reference>
<dbReference type="Pfam" id="PF06985">
    <property type="entry name" value="HET"/>
    <property type="match status" value="1"/>
</dbReference>
<name>A0AAV9GI24_9PEZI</name>
<keyword evidence="3" id="KW-1185">Reference proteome</keyword>
<accession>A0AAV9GI24</accession>
<feature type="domain" description="Heterokaryon incompatibility" evidence="1">
    <location>
        <begin position="26"/>
        <end position="108"/>
    </location>
</feature>